<comment type="subcellular location">
    <subcellularLocation>
        <location evidence="1 5">Secreted</location>
    </subcellularLocation>
</comment>
<keyword evidence="4 5" id="KW-0732">Signal</keyword>
<protein>
    <recommendedName>
        <fullName evidence="5">Conotoxin</fullName>
    </recommendedName>
</protein>
<dbReference type="GO" id="GO:0005576">
    <property type="term" value="C:extracellular region"/>
    <property type="evidence" value="ECO:0007669"/>
    <property type="project" value="UniProtKB-SubCell"/>
</dbReference>
<dbReference type="EMBL" id="AK445341">
    <property type="protein sequence ID" value="BAS24775.1"/>
    <property type="molecule type" value="mRNA"/>
</dbReference>
<sequence length="81" mass="9490">MRCLPVFVILLLLIASTPSVDALLKTKDDMPLASFRDDVKRTLQTLLNKRFCCPYFECYDVKRTLQTLLNKRFCCPYFECC</sequence>
<proteinExistence type="evidence at transcript level"/>
<dbReference type="AlphaFoldDB" id="A0A0K2SCD6"/>
<dbReference type="Pfam" id="PF16981">
    <property type="entry name" value="Chi-conotoxin"/>
    <property type="match status" value="1"/>
</dbReference>
<feature type="signal peptide" evidence="5">
    <location>
        <begin position="1"/>
        <end position="22"/>
    </location>
</feature>
<accession>A0A0K2SCD6</accession>
<comment type="similarity">
    <text evidence="5">Belongs to the conotoxin T superfamily.</text>
</comment>
<keyword evidence="2 5" id="KW-0964">Secreted</keyword>
<dbReference type="InterPro" id="IPR031565">
    <property type="entry name" value="T-conotoxin"/>
</dbReference>
<dbReference type="GO" id="GO:0090729">
    <property type="term" value="F:toxin activity"/>
    <property type="evidence" value="ECO:0007669"/>
    <property type="project" value="UniProtKB-UniRule"/>
</dbReference>
<keyword evidence="3 5" id="KW-0800">Toxin</keyword>
<evidence type="ECO:0000256" key="1">
    <source>
        <dbReference type="ARBA" id="ARBA00004613"/>
    </source>
</evidence>
<evidence type="ECO:0000313" key="6">
    <source>
        <dbReference type="EMBL" id="BAS24775.1"/>
    </source>
</evidence>
<evidence type="ECO:0000256" key="4">
    <source>
        <dbReference type="ARBA" id="ARBA00022729"/>
    </source>
</evidence>
<feature type="chain" id="PRO_5028503168" description="Conotoxin" evidence="5">
    <location>
        <begin position="23"/>
        <end position="81"/>
    </location>
</feature>
<organism evidence="6">
    <name type="scientific">Conus episcopatus</name>
    <name type="common">Bishop's cone</name>
    <dbReference type="NCBI Taxonomy" id="88764"/>
    <lineage>
        <taxon>Eukaryota</taxon>
        <taxon>Metazoa</taxon>
        <taxon>Spiralia</taxon>
        <taxon>Lophotrochozoa</taxon>
        <taxon>Mollusca</taxon>
        <taxon>Gastropoda</taxon>
        <taxon>Caenogastropoda</taxon>
        <taxon>Neogastropoda</taxon>
        <taxon>Conoidea</taxon>
        <taxon>Conidae</taxon>
        <taxon>Conus</taxon>
        <taxon>Darioconus</taxon>
    </lineage>
</organism>
<evidence type="ECO:0000256" key="2">
    <source>
        <dbReference type="ARBA" id="ARBA00022525"/>
    </source>
</evidence>
<evidence type="ECO:0000256" key="3">
    <source>
        <dbReference type="ARBA" id="ARBA00022656"/>
    </source>
</evidence>
<reference evidence="6" key="1">
    <citation type="journal article" date="2015" name="Proc. Natl. Acad. Sci. U.S.A.">
        <title>Optimized deep-targeted proteotranscriptomic profiling reveals unexplored Conus toxin diversity and novel cysteine frameworks.</title>
        <authorList>
            <person name="Lavergne V."/>
            <person name="Harliwong I."/>
            <person name="Jones A."/>
            <person name="Miller D."/>
            <person name="Taft R.J."/>
            <person name="Alewood P.F."/>
        </authorList>
    </citation>
    <scope>NUCLEOTIDE SEQUENCE</scope>
    <source>
        <tissue evidence="6">Venom Duct</tissue>
    </source>
</reference>
<evidence type="ECO:0000256" key="5">
    <source>
        <dbReference type="RuleBase" id="RU367125"/>
    </source>
</evidence>
<name>A0A0K2SCD6_CONEP</name>